<dbReference type="FunFam" id="3.20.180.20:FF:000001">
    <property type="entry name" value="Dynein axonemal heavy chain 5"/>
    <property type="match status" value="1"/>
</dbReference>
<dbReference type="GO" id="GO:0005874">
    <property type="term" value="C:microtubule"/>
    <property type="evidence" value="ECO:0007669"/>
    <property type="project" value="UniProtKB-KW"/>
</dbReference>
<dbReference type="Gene3D" id="3.40.50.300">
    <property type="entry name" value="P-loop containing nucleotide triphosphate hydrolases"/>
    <property type="match status" value="5"/>
</dbReference>
<dbReference type="Gene3D" id="1.20.140.100">
    <property type="entry name" value="Dynein heavy chain, N-terminal domain 2"/>
    <property type="match status" value="1"/>
</dbReference>
<evidence type="ECO:0000256" key="12">
    <source>
        <dbReference type="ARBA" id="ARBA00023212"/>
    </source>
</evidence>
<dbReference type="Gene3D" id="1.20.1270.280">
    <property type="match status" value="1"/>
</dbReference>
<keyword evidence="10" id="KW-0969">Cilium</keyword>
<dbReference type="InterPro" id="IPR003593">
    <property type="entry name" value="AAA+_ATPase"/>
</dbReference>
<dbReference type="FunFam" id="1.10.8.1220:FF:000001">
    <property type="entry name" value="Dynein axonemal heavy chain 5"/>
    <property type="match status" value="1"/>
</dbReference>
<dbReference type="InterPro" id="IPR043160">
    <property type="entry name" value="Dynein_C_barrel"/>
</dbReference>
<dbReference type="FunFam" id="3.10.490.20:FF:000006">
    <property type="entry name" value="Dynein axonemal heavy chain 10"/>
    <property type="match status" value="1"/>
</dbReference>
<dbReference type="InterPro" id="IPR026983">
    <property type="entry name" value="DHC"/>
</dbReference>
<dbReference type="InterPro" id="IPR041658">
    <property type="entry name" value="AAA_lid_11"/>
</dbReference>
<dbReference type="Pfam" id="PF12774">
    <property type="entry name" value="AAA_6"/>
    <property type="match status" value="1"/>
</dbReference>
<dbReference type="Gene3D" id="1.10.472.130">
    <property type="match status" value="1"/>
</dbReference>
<feature type="region of interest" description="Disordered" evidence="15">
    <location>
        <begin position="3590"/>
        <end position="3609"/>
    </location>
</feature>
<dbReference type="FunFam" id="3.40.50.300:FF:000063">
    <property type="entry name" value="dynein heavy chain 6, axonemal"/>
    <property type="match status" value="1"/>
</dbReference>
<evidence type="ECO:0000256" key="3">
    <source>
        <dbReference type="ARBA" id="ARBA00022490"/>
    </source>
</evidence>
<dbReference type="Proteomes" id="UP000050795">
    <property type="component" value="Unassembled WGS sequence"/>
</dbReference>
<dbReference type="Gene3D" id="1.20.920.30">
    <property type="match status" value="1"/>
</dbReference>
<feature type="coiled-coil region" evidence="14">
    <location>
        <begin position="2571"/>
        <end position="2668"/>
    </location>
</feature>
<dbReference type="Gene3D" id="3.20.180.20">
    <property type="entry name" value="Dynein heavy chain, N-terminal domain 2"/>
    <property type="match status" value="1"/>
</dbReference>
<dbReference type="InterPro" id="IPR041228">
    <property type="entry name" value="Dynein_C"/>
</dbReference>
<dbReference type="FunFam" id="3.40.50.300:FF:000049">
    <property type="entry name" value="Dynein, axonemal, heavy chain 5"/>
    <property type="match status" value="1"/>
</dbReference>
<dbReference type="InterPro" id="IPR024317">
    <property type="entry name" value="Dynein_heavy_chain_D4_dom"/>
</dbReference>
<dbReference type="InterPro" id="IPR024743">
    <property type="entry name" value="Dynein_HC_stalk"/>
</dbReference>
<evidence type="ECO:0000256" key="15">
    <source>
        <dbReference type="SAM" id="MobiDB-lite"/>
    </source>
</evidence>
<dbReference type="SUPFAM" id="SSF52540">
    <property type="entry name" value="P-loop containing nucleoside triphosphate hydrolases"/>
    <property type="match status" value="4"/>
</dbReference>
<keyword evidence="6" id="KW-0547">Nucleotide-binding</keyword>
<keyword evidence="4" id="KW-0493">Microtubule</keyword>
<dbReference type="InterPro" id="IPR041589">
    <property type="entry name" value="DNAH3_AAA_lid_1"/>
</dbReference>
<dbReference type="FunFam" id="3.40.50.300:FF:000320">
    <property type="entry name" value="Dynein, axonemal, heavy chain 5"/>
    <property type="match status" value="1"/>
</dbReference>
<evidence type="ECO:0000313" key="18">
    <source>
        <dbReference type="WBParaSite" id="TREG1_59420.1"/>
    </source>
</evidence>
<dbReference type="PANTHER" id="PTHR22878">
    <property type="entry name" value="DYNEIN HEAVY CHAIN 6, AXONEMAL-LIKE-RELATED"/>
    <property type="match status" value="1"/>
</dbReference>
<dbReference type="Gene3D" id="1.10.8.710">
    <property type="match status" value="1"/>
</dbReference>
<dbReference type="Gene3D" id="6.10.140.1060">
    <property type="match status" value="1"/>
</dbReference>
<dbReference type="Pfam" id="PF03028">
    <property type="entry name" value="Dynein_heavy"/>
    <property type="match status" value="1"/>
</dbReference>
<dbReference type="FunFam" id="1.20.920.20:FF:000001">
    <property type="entry name" value="dynein heavy chain 2, axonemal"/>
    <property type="match status" value="1"/>
</dbReference>
<dbReference type="Gene3D" id="1.10.287.2620">
    <property type="match status" value="1"/>
</dbReference>
<dbReference type="GO" id="GO:0008017">
    <property type="term" value="F:microtubule binding"/>
    <property type="evidence" value="ECO:0007669"/>
    <property type="project" value="UniProtKB-ARBA"/>
</dbReference>
<evidence type="ECO:0000256" key="6">
    <source>
        <dbReference type="ARBA" id="ARBA00022741"/>
    </source>
</evidence>
<dbReference type="FunFam" id="3.40.50.300:FF:002141">
    <property type="entry name" value="Dynein heavy chain"/>
    <property type="match status" value="1"/>
</dbReference>
<feature type="region of interest" description="Disordered" evidence="15">
    <location>
        <begin position="1516"/>
        <end position="1540"/>
    </location>
</feature>
<dbReference type="InterPro" id="IPR042219">
    <property type="entry name" value="AAA_lid_11_sf"/>
</dbReference>
<dbReference type="InterPro" id="IPR041466">
    <property type="entry name" value="Dynein_AAA5_ext"/>
</dbReference>
<organism evidence="17 18">
    <name type="scientific">Trichobilharzia regenti</name>
    <name type="common">Nasal bird schistosome</name>
    <dbReference type="NCBI Taxonomy" id="157069"/>
    <lineage>
        <taxon>Eukaryota</taxon>
        <taxon>Metazoa</taxon>
        <taxon>Spiralia</taxon>
        <taxon>Lophotrochozoa</taxon>
        <taxon>Platyhelminthes</taxon>
        <taxon>Trematoda</taxon>
        <taxon>Digenea</taxon>
        <taxon>Strigeidida</taxon>
        <taxon>Schistosomatoidea</taxon>
        <taxon>Schistosomatidae</taxon>
        <taxon>Trichobilharzia</taxon>
    </lineage>
</organism>
<dbReference type="FunFam" id="1.10.287.2620:FF:000002">
    <property type="entry name" value="Dynein heavy chain 2, axonemal"/>
    <property type="match status" value="1"/>
</dbReference>
<keyword evidence="11" id="KW-0505">Motor protein</keyword>
<dbReference type="Gene3D" id="3.10.490.20">
    <property type="match status" value="1"/>
</dbReference>
<dbReference type="GO" id="GO:0060294">
    <property type="term" value="P:cilium movement involved in cell motility"/>
    <property type="evidence" value="ECO:0007669"/>
    <property type="project" value="UniProtKB-ARBA"/>
</dbReference>
<dbReference type="InterPro" id="IPR042228">
    <property type="entry name" value="Dynein_linker_3"/>
</dbReference>
<evidence type="ECO:0000256" key="9">
    <source>
        <dbReference type="ARBA" id="ARBA00023054"/>
    </source>
</evidence>
<dbReference type="Pfam" id="PF12780">
    <property type="entry name" value="AAA_8"/>
    <property type="match status" value="1"/>
</dbReference>
<dbReference type="Gene3D" id="1.20.920.20">
    <property type="match status" value="1"/>
</dbReference>
<keyword evidence="17" id="KW-1185">Reference proteome</keyword>
<sequence>MDYAESRRDQDMEELASKVSTMATSCLGKLEEALFDTNTGHRMEMYPIYKRFESTILTKLLEVVLKNMQSFVNALGGKQPLFYIDVLLVNSDVVLYPVNADLYKWMTQTLRGCIESCRFFLRWKHGTCEPCPPIRSEGDEVITFSYVQELERCPELLEPDVAFTQRAKHLNHDVVEFLKRLARYSLLWHQDKQNIVDKWIISKTPTIKDFENRLSQLTSRWQALEHSLGPKKLVYIGAVALRLHSFFNNVTSNVRDWIRIYLRYLYESAENYYKTAIKTLLEKRAVLRKRPTTLTEMKALLTVITEVHGGACEYIDDLEQKVSERLRIIRLFADEEFIAGIPEKMWNSAYLLRRRWNAILKFTEDVVQNMSPLKAHFSLGIVHDVKAFRKKVKAFVESYKSSGPGNESEDLDRGYASLTKFITECEKLDAERLDLLSSERLLYLPISTYPELKEMQSELQKLKPIYELYLDQKNARQDWACILWKDIKIEELMTSTREFIERFKRQPKRMRALPAARMISNSLKNFQESLVLIQYLKDDAMRDRHWKQLMEKTGISFDMDPQTFTLEGVFAMQLHEYSEVISNVVSNAQREVAIEKGLDDIKNIWLEMKFTLTSYTKCNREPCYILGSLEEPIQFMEDHMMSLQSIGSSRHAIPFVTIIRQWEKDLSIISDTLEMWIVVQQKWMYLEAIFMGGDVAKQLPQEAKRFETIDKLFRKIMRQTKESQFVLKSCLIEHKLDPLKSLSRDLELCQKALNDYLDSKRNAFPRFYFISDDEVLGILGGKEPEVIQEHIVKMFDNIGKIQFTHSSYSSDISASALISFEGEIMSFIKPVFVTGKVEEWLTMMEAEMRSTNRLLTKKAIFYYCDQKSRVDWMFDFQGMIVLAASQVWFSWEIEDVFRSFKQGNRTAMKDFNKKLESQLNEMIYKIRGDLTANDMKKLETVLIIDVHAKDMVEKFIRDSIMVPDDFAWESQLRFYWVRKRDELVVRQCSAEFDYGYEYFGLNGRLVITPLTDRIYLTLTQALSLCLGGAPAGPAGTGKTETVKDLAKALGYLCVVTNCGENMDYKSFARLLSGLCRSGAWGCFDEFNRIHVSVLSVVSSQIKSIQNALTGKVSTFQFEGAEVLLNRRVGIFITMNPGYAGRTELPESLKALFRPVVVIVPDLEYICEIMLFSQGFLTARELAKKMTAMYRLAKEQLSQQYHYDFGLRALRSVLLMAGAIRRDYPTVKEDHLLMRALRDSNIPKLIKDDTPLFMGLVQDLFPGMEFEAATIPQKLAEACEKVLELHRYTIVDEQINKISQLQDTLKVRHSVMVVGPTSGGKTVVINVYGKALKALGINTKLYTINPKDRSVNDLYGVLEPTSREWLDGLLSHLFRVMNQVASDVNERRMLVFDGDVDALWIENMNSVMDDNKLLTLVNGERIRLQPNCSLIFEVKDLQYASPATVSRCGMVYVDPSNLGYTPYWESWLLGVPCEMKEKLNGLFIKYIPALFDFVFDGIIPTQLTRLLGLNPAFTGADGGGGGTDGEKSHEPTKLEESKQNFNPKSKQKLVLPLVKMNLIVQLCTILRSQLDVGCIPGKELDILEKQEAKTSVVVNEIKLNTPGGTDNEQPPPSPYLTSPLTLSERQSVASSEGITLSSPEVLECVFLHALGWAFTSVVEQTYQRAVDAFIKTLSGLQTADEGPENNVLPYGTIPTHHPMLTDYLFDVNTLMWIPWSHLVPEYIHDVNARFTQILVPTVETVKLNWILMEHLKLRHPLLVIGETGSCKTATIESTLNSLDRDKYSTLIVNFSSRTTGYDAMRVINCNVEKRAKGVYGSIPGKKLVIFIDDMNMPQKDAYGTQQPIALLRMVIGRNGMYQTGGDLSWRQLKDMTYVTAIGPPGGGRETTDPRFVSLFTVYHALAPSASSLTSIFGKVLKGHLQNRFSAELTNHCEIFTQMSLDVYQSVKNGLLPTPLRFHYTFNMRELSRLLQGLLQSSPERFKGLQKFVRLWRHECLRVFRDRMIDENDGDAVNSIIQNQIEEHFDDDFDYIMNDPILFGDYWAAGNDEDDLLYEDMQDYEVCRAVAEELMSEYQESEGNLGVVLFHDALEHLTAVHRILRLDGGHALLIGISGSGKKCLARLAAYIAKIKSFEIILRRGYHEGEFREDLKKLYTAMSTTKEDYMFLVSEEHIREEAFLELINTMLTTGFINALFSDDEKDTIQQTIWAETEAKIRSDALASGTNITVTKEVVWRYFRADCAARLHIVLCMNPEGDTLRKRCRSFPGMVKCTTIDWYFPWPKQALYAVACSLIDPKCPLIPSMYWEAVITNVVNVHTSVQHASIEFQRQLKRVNYATATNYILFINGFLKLLDTKIKENIAQQKRLHIGLEKLHETGIQIEHLNAKLAVQKVILEEKTLSCEALMVEINESTIIATEKKKQAEEKSVELAEQAQIINVEKAEAEEVLAEALPAVEAARAALDELEKNDVTEIRAFATPPKPVQFVGEALCHVLQSGEISWKAARGLMADANFIGTLQQMDVEQIPVKNITAIKDLIVKRKFTYEDVKSASKAGGGFYKFILAVITFHDACREIRPKRERVKALEREFNKAKKDLQKLQDEVTNLENMLISLRRQFDSAQTEMENLTNTMNIMKRQLLAAQKLTDGLGSEKERWINEVANLESEQKSLLGNSMLASAFLCYLGPFTSEFRQRLIYKDWLVSLIQDGIPTTDGIKVEHILATEVEISLWNSQSLPTDELSTQNAILTTKGPTSPVCIDPQGQAARWIKKMERNTKDEARSLRVTTQNDPNFLRNVENAIKFGVACLIEGVEEYIDPALNNVLCRNIRNNKGQDIVMLGDREVEYDPGFRLYLMTKLPNPQFQANLFSRALVINYTVTMSGLEGQLLSTLVKHEHRELEERREMLIMETSENKRILKELEDRLLLELATQTGNILDNWDLIGTLEDTKNKAVDVSKQLAQSAVISKDVERQRDLFRPAARRGAVLFFILSDLSLVGPMYQFSLSAYLTVFVKALKKAMPNSSLPKRLANIKNALTYATYCYGCMGIFEEHKLLLSFELAIRLQQDEKLIRPKELSFLIRGNVSLAETVYTPPFQWIPESVWRDLVYLTAFIPKRFGKLTKDIRNLGNVWQKWYEANNPESLTFPGRYANISPFLKLCLIRCWRMDRIPSAVTNYVVQVIGKQYITPPITNLADVLASTSPTIPVVLIVQPGSDPQSQLSQLAHSLEFSASRIKYLSMGQGQEPHAQSLFVQCAARGNWLLLQNCHLLVGFIPTLEKMIDDLTKPHPDFRVWLTTEMVYDFPIGILQRSFKVVMQPPSGLKQNLASGLGKLSHEEYVNCPHPNYRACLYTLVFLHSILQERRRYGKLGWNVSYDFSDADFLVSLRILQISLTKSFETKTDISWDTIKYLIGEVMYGGRTIDNFDRRVLTTYMDEYFGDFLFDDFQPFRFYKSSKLEYFIPEEPSDSANYKELYLEYVSHLPSSQKPEVLGLHSNASIGYSAQYARSLWFNLLLLIPETENVGGVPSVKRLNAAATLAGSESEAEYRESIRSGATVSHASANLNLEGSEHMDANSGGATENPPDQAVENETVEGAAIASAASSSSRSDEDDDDDDDEIEEISFNELQQAVNRRNASITASTIHSSITMFTEASTSAVPITSGRDIMISRMADSILNRLPNLFDVDALKRKYMGTEISPTIIVLIQELERFNLILEKINTSLSELKNALSGKVGMSQELDDIARCLANGILPDSWRRLVPQTEKSLPNWLQHLMRRSDQYKKWINTGKSEPAVMWLSGLHLPQSYITALIQKACRKYGWALDKCAIQTTVTDVVPEEVHTILMAPEIGCYVHGLYIEGSAWDVKKMCLTRQKPRELLQEMPIIKLTPVEKHRLKLTNTVQVPVYVTSQRRNAMGEGFVIALDIPVTEHSSFWILQGVAVLLNTD</sequence>
<dbReference type="GO" id="GO:0005524">
    <property type="term" value="F:ATP binding"/>
    <property type="evidence" value="ECO:0007669"/>
    <property type="project" value="UniProtKB-KW"/>
</dbReference>
<dbReference type="GO" id="GO:0097729">
    <property type="term" value="C:9+2 motile cilium"/>
    <property type="evidence" value="ECO:0007669"/>
    <property type="project" value="UniProtKB-ARBA"/>
</dbReference>
<dbReference type="Pfam" id="PF12777">
    <property type="entry name" value="MT"/>
    <property type="match status" value="1"/>
</dbReference>
<evidence type="ECO:0000256" key="8">
    <source>
        <dbReference type="ARBA" id="ARBA00023017"/>
    </source>
</evidence>
<protein>
    <recommendedName>
        <fullName evidence="16">AAA+ ATPase domain-containing protein</fullName>
    </recommendedName>
</protein>
<feature type="domain" description="AAA+ ATPase" evidence="16">
    <location>
        <begin position="1306"/>
        <end position="1455"/>
    </location>
</feature>
<evidence type="ECO:0000256" key="14">
    <source>
        <dbReference type="SAM" id="Coils"/>
    </source>
</evidence>
<dbReference type="Pfam" id="PF18199">
    <property type="entry name" value="Dynein_C"/>
    <property type="match status" value="1"/>
</dbReference>
<comment type="subcellular location">
    <subcellularLocation>
        <location evidence="1">Cytoplasm</location>
        <location evidence="1">Cytoskeleton</location>
        <location evidence="1">Cilium axoneme</location>
    </subcellularLocation>
</comment>
<dbReference type="FunFam" id="1.20.140.100:FF:000001">
    <property type="entry name" value="dynein heavy chain 17, axonemal"/>
    <property type="match status" value="1"/>
</dbReference>
<dbReference type="Pfam" id="PF18198">
    <property type="entry name" value="AAA_lid_11"/>
    <property type="match status" value="1"/>
</dbReference>
<evidence type="ECO:0000256" key="11">
    <source>
        <dbReference type="ARBA" id="ARBA00023175"/>
    </source>
</evidence>
<keyword evidence="3" id="KW-0963">Cytoplasm</keyword>
<evidence type="ECO:0000313" key="17">
    <source>
        <dbReference type="Proteomes" id="UP000050795"/>
    </source>
</evidence>
<dbReference type="Gene3D" id="1.20.58.1120">
    <property type="match status" value="1"/>
</dbReference>
<keyword evidence="12" id="KW-0206">Cytoskeleton</keyword>
<dbReference type="Gene3D" id="1.10.8.720">
    <property type="entry name" value="Region D6 of dynein motor"/>
    <property type="match status" value="1"/>
</dbReference>
<dbReference type="GO" id="GO:0036156">
    <property type="term" value="C:inner dynein arm"/>
    <property type="evidence" value="ECO:0007669"/>
    <property type="project" value="UniProtKB-ARBA"/>
</dbReference>
<dbReference type="FunFam" id="1.20.58.1120:FF:000008">
    <property type="entry name" value="Dynein heavy chain 10, axonemal"/>
    <property type="match status" value="1"/>
</dbReference>
<evidence type="ECO:0000256" key="4">
    <source>
        <dbReference type="ARBA" id="ARBA00022701"/>
    </source>
</evidence>
<feature type="domain" description="AAA+ ATPase" evidence="16">
    <location>
        <begin position="1026"/>
        <end position="1162"/>
    </location>
</feature>
<dbReference type="SMART" id="SM00382">
    <property type="entry name" value="AAA"/>
    <property type="match status" value="3"/>
</dbReference>
<dbReference type="Gene3D" id="1.10.8.1220">
    <property type="match status" value="1"/>
</dbReference>
<keyword evidence="13" id="KW-0966">Cell projection</keyword>
<evidence type="ECO:0000256" key="2">
    <source>
        <dbReference type="ARBA" id="ARBA00008887"/>
    </source>
</evidence>
<dbReference type="FunFam" id="1.10.8.710:FF:000001">
    <property type="entry name" value="Dynein axonemal heavy chain 2"/>
    <property type="match status" value="1"/>
</dbReference>
<evidence type="ECO:0000259" key="16">
    <source>
        <dbReference type="SMART" id="SM00382"/>
    </source>
</evidence>
<feature type="compositionally biased region" description="Basic and acidic residues" evidence="15">
    <location>
        <begin position="1523"/>
        <end position="1537"/>
    </location>
</feature>
<feature type="region of interest" description="Disordered" evidence="15">
    <location>
        <begin position="1598"/>
        <end position="1618"/>
    </location>
</feature>
<feature type="domain" description="AAA+ ATPase" evidence="16">
    <location>
        <begin position="1752"/>
        <end position="1915"/>
    </location>
</feature>
<dbReference type="Pfam" id="PF12775">
    <property type="entry name" value="AAA_7"/>
    <property type="match status" value="1"/>
</dbReference>
<evidence type="ECO:0000256" key="10">
    <source>
        <dbReference type="ARBA" id="ARBA00023069"/>
    </source>
</evidence>
<dbReference type="Pfam" id="PF12781">
    <property type="entry name" value="AAA_9"/>
    <property type="match status" value="1"/>
</dbReference>
<comment type="similarity">
    <text evidence="2">Belongs to the dynein heavy chain family.</text>
</comment>
<dbReference type="InterPro" id="IPR027417">
    <property type="entry name" value="P-loop_NTPase"/>
</dbReference>
<reference evidence="17" key="1">
    <citation type="submission" date="2022-06" db="EMBL/GenBank/DDBJ databases">
        <authorList>
            <person name="Berger JAMES D."/>
            <person name="Berger JAMES D."/>
        </authorList>
    </citation>
    <scope>NUCLEOTIDE SEQUENCE [LARGE SCALE GENOMIC DNA]</scope>
</reference>
<dbReference type="GO" id="GO:0008569">
    <property type="term" value="F:minus-end-directed microtubule motor activity"/>
    <property type="evidence" value="ECO:0007669"/>
    <property type="project" value="InterPro"/>
</dbReference>
<dbReference type="GO" id="GO:0036159">
    <property type="term" value="P:inner dynein arm assembly"/>
    <property type="evidence" value="ECO:0007669"/>
    <property type="project" value="UniProtKB-ARBA"/>
</dbReference>
<dbReference type="InterPro" id="IPR042222">
    <property type="entry name" value="Dynein_2_N"/>
</dbReference>
<dbReference type="GO" id="GO:0051959">
    <property type="term" value="F:dynein light intermediate chain binding"/>
    <property type="evidence" value="ECO:0007669"/>
    <property type="project" value="InterPro"/>
</dbReference>
<dbReference type="FunFam" id="1.20.920.30:FF:000002">
    <property type="entry name" value="Dynein axonemal heavy chain 3"/>
    <property type="match status" value="1"/>
</dbReference>
<keyword evidence="5" id="KW-0677">Repeat</keyword>
<dbReference type="Pfam" id="PF17857">
    <property type="entry name" value="AAA_lid_1"/>
    <property type="match status" value="1"/>
</dbReference>
<evidence type="ECO:0000256" key="7">
    <source>
        <dbReference type="ARBA" id="ARBA00022840"/>
    </source>
</evidence>
<evidence type="ECO:0000256" key="5">
    <source>
        <dbReference type="ARBA" id="ARBA00022737"/>
    </source>
</evidence>
<proteinExistence type="inferred from homology"/>
<evidence type="ECO:0000256" key="13">
    <source>
        <dbReference type="ARBA" id="ARBA00023273"/>
    </source>
</evidence>
<dbReference type="Pfam" id="PF17852">
    <property type="entry name" value="Dynein_AAA_lid"/>
    <property type="match status" value="1"/>
</dbReference>
<keyword evidence="8" id="KW-0243">Dynein</keyword>
<keyword evidence="9 14" id="KW-0175">Coiled coil</keyword>
<dbReference type="InterPro" id="IPR035699">
    <property type="entry name" value="AAA_6"/>
</dbReference>
<dbReference type="InterPro" id="IPR004273">
    <property type="entry name" value="Dynein_heavy_D6_P-loop"/>
</dbReference>
<evidence type="ECO:0000256" key="1">
    <source>
        <dbReference type="ARBA" id="ARBA00004430"/>
    </source>
</evidence>
<dbReference type="PANTHER" id="PTHR22878:SF63">
    <property type="entry name" value="DYNEIN AXONEMAL HEAVY CHAIN 10"/>
    <property type="match status" value="1"/>
</dbReference>
<dbReference type="InterPro" id="IPR043157">
    <property type="entry name" value="Dynein_AAA1S"/>
</dbReference>
<dbReference type="WBParaSite" id="TREG1_59420.1">
    <property type="protein sequence ID" value="TREG1_59420.1"/>
    <property type="gene ID" value="TREG1_59420"/>
</dbReference>
<dbReference type="Pfam" id="PF08393">
    <property type="entry name" value="DHC_N2"/>
    <property type="match status" value="1"/>
</dbReference>
<dbReference type="GO" id="GO:0045505">
    <property type="term" value="F:dynein intermediate chain binding"/>
    <property type="evidence" value="ECO:0007669"/>
    <property type="project" value="InterPro"/>
</dbReference>
<name>A0AA85K2X9_TRIRE</name>
<keyword evidence="7" id="KW-0067">ATP-binding</keyword>
<accession>A0AA85K2X9</accession>
<dbReference type="InterPro" id="IPR035706">
    <property type="entry name" value="AAA_9"/>
</dbReference>
<dbReference type="InterPro" id="IPR013602">
    <property type="entry name" value="Dynein_heavy_linker"/>
</dbReference>
<reference evidence="18" key="2">
    <citation type="submission" date="2023-11" db="UniProtKB">
        <authorList>
            <consortium name="WormBaseParasite"/>
        </authorList>
    </citation>
    <scope>IDENTIFICATION</scope>
</reference>